<evidence type="ECO:0008006" key="3">
    <source>
        <dbReference type="Google" id="ProtNLM"/>
    </source>
</evidence>
<organism evidence="1 2">
    <name type="scientific">Polymorphospora rubra</name>
    <dbReference type="NCBI Taxonomy" id="338584"/>
    <lineage>
        <taxon>Bacteria</taxon>
        <taxon>Bacillati</taxon>
        <taxon>Actinomycetota</taxon>
        <taxon>Actinomycetes</taxon>
        <taxon>Micromonosporales</taxon>
        <taxon>Micromonosporaceae</taxon>
        <taxon>Polymorphospora</taxon>
    </lineage>
</organism>
<evidence type="ECO:0000313" key="1">
    <source>
        <dbReference type="EMBL" id="BCJ67678.1"/>
    </source>
</evidence>
<name>A0A810N7B9_9ACTN</name>
<evidence type="ECO:0000313" key="2">
    <source>
        <dbReference type="Proteomes" id="UP000680866"/>
    </source>
</evidence>
<dbReference type="Pfam" id="PF10025">
    <property type="entry name" value="DUF2267"/>
    <property type="match status" value="1"/>
</dbReference>
<reference evidence="1" key="1">
    <citation type="submission" date="2020-08" db="EMBL/GenBank/DDBJ databases">
        <title>Whole genome shotgun sequence of Polymorphospora rubra NBRC 101157.</title>
        <authorList>
            <person name="Komaki H."/>
            <person name="Tamura T."/>
        </authorList>
    </citation>
    <scope>NUCLEOTIDE SEQUENCE</scope>
    <source>
        <strain evidence="1">NBRC 101157</strain>
    </source>
</reference>
<dbReference type="EMBL" id="AP023359">
    <property type="protein sequence ID" value="BCJ67678.1"/>
    <property type="molecule type" value="Genomic_DNA"/>
</dbReference>
<sequence>MRYDKFLADVRERGEYVDRDEAERITSTVLGVLARRLEAGEAHDLGAQLPGAAATPFASRSGAAEQLSVREFLARVAEETGASDMTAEWDASAVLSTVADSVTGGELNDVLGQLPSGYAVLFGRPGLSG</sequence>
<protein>
    <recommendedName>
        <fullName evidence="3">DUF2267 domain-containing protein</fullName>
    </recommendedName>
</protein>
<dbReference type="Proteomes" id="UP000680866">
    <property type="component" value="Chromosome"/>
</dbReference>
<dbReference type="InterPro" id="IPR018727">
    <property type="entry name" value="DUF2267"/>
</dbReference>
<accession>A0A810N7B9</accession>
<dbReference type="Gene3D" id="1.10.490.110">
    <property type="entry name" value="Uncharacterized conserved protein DUF2267"/>
    <property type="match status" value="1"/>
</dbReference>
<keyword evidence="2" id="KW-1185">Reference proteome</keyword>
<proteinExistence type="predicted"/>
<dbReference type="KEGG" id="pry:Prubr_46990"/>
<gene>
    <name evidence="1" type="ORF">Prubr_46990</name>
</gene>
<dbReference type="InterPro" id="IPR038282">
    <property type="entry name" value="DUF2267_sf"/>
</dbReference>
<dbReference type="RefSeq" id="WP_212816983.1">
    <property type="nucleotide sequence ID" value="NZ_AP023359.1"/>
</dbReference>
<dbReference type="AlphaFoldDB" id="A0A810N7B9"/>